<feature type="compositionally biased region" description="Basic and acidic residues" evidence="1">
    <location>
        <begin position="259"/>
        <end position="268"/>
    </location>
</feature>
<dbReference type="Proteomes" id="UP001172684">
    <property type="component" value="Unassembled WGS sequence"/>
</dbReference>
<gene>
    <name evidence="3" type="ORF">H2201_006972</name>
</gene>
<comment type="caution">
    <text evidence="3">The sequence shown here is derived from an EMBL/GenBank/DDBJ whole genome shotgun (WGS) entry which is preliminary data.</text>
</comment>
<evidence type="ECO:0000256" key="2">
    <source>
        <dbReference type="SAM" id="Phobius"/>
    </source>
</evidence>
<keyword evidence="2" id="KW-0812">Transmembrane</keyword>
<evidence type="ECO:0000313" key="4">
    <source>
        <dbReference type="Proteomes" id="UP001172684"/>
    </source>
</evidence>
<keyword evidence="2" id="KW-1133">Transmembrane helix</keyword>
<keyword evidence="4" id="KW-1185">Reference proteome</keyword>
<feature type="region of interest" description="Disordered" evidence="1">
    <location>
        <begin position="225"/>
        <end position="279"/>
    </location>
</feature>
<evidence type="ECO:0000313" key="3">
    <source>
        <dbReference type="EMBL" id="KAJ9660391.1"/>
    </source>
</evidence>
<keyword evidence="2" id="KW-0472">Membrane</keyword>
<organism evidence="3 4">
    <name type="scientific">Coniosporium apollinis</name>
    <dbReference type="NCBI Taxonomy" id="61459"/>
    <lineage>
        <taxon>Eukaryota</taxon>
        <taxon>Fungi</taxon>
        <taxon>Dikarya</taxon>
        <taxon>Ascomycota</taxon>
        <taxon>Pezizomycotina</taxon>
        <taxon>Dothideomycetes</taxon>
        <taxon>Dothideomycetes incertae sedis</taxon>
        <taxon>Coniosporium</taxon>
    </lineage>
</organism>
<protein>
    <submittedName>
        <fullName evidence="3">Uncharacterized protein</fullName>
    </submittedName>
</protein>
<name>A0ABQ9NM71_9PEZI</name>
<sequence length="314" mass="34891">MAGSSHQQYPFLSSLLVRIALLLSAGILVFDIYYMFGKIEVEGNGPGHRLFPMFDNNFAVREVDAPWFWLAVGAPYPLHIAGHFSVGVVLVNIVLHWFQRLHPLLDLILHLFNLCLWIAGMIGISYDTIDRKLISTCGTDSLCKLLMTLLAIILDLIAWRRESRGSYSKVQVSMKKTADPESTPLTAESIAMSDFLSHSRPASVTPKASHTASPDRELQLPDHAAYHSTSSSRTASPERGLKLPGPAAYHSASSSRTASPEKRLEPPRQAHYQTEAEYSNEADVADVADDAELLAEMQHDVDEYSLSHRSRDMF</sequence>
<dbReference type="EMBL" id="JAPDRL010000066">
    <property type="protein sequence ID" value="KAJ9660391.1"/>
    <property type="molecule type" value="Genomic_DNA"/>
</dbReference>
<feature type="transmembrane region" description="Helical" evidence="2">
    <location>
        <begin position="107"/>
        <end position="126"/>
    </location>
</feature>
<accession>A0ABQ9NM71</accession>
<proteinExistence type="predicted"/>
<feature type="transmembrane region" description="Helical" evidence="2">
    <location>
        <begin position="15"/>
        <end position="36"/>
    </location>
</feature>
<evidence type="ECO:0000256" key="1">
    <source>
        <dbReference type="SAM" id="MobiDB-lite"/>
    </source>
</evidence>
<reference evidence="3" key="1">
    <citation type="submission" date="2022-10" db="EMBL/GenBank/DDBJ databases">
        <title>Culturing micro-colonial fungi from biological soil crusts in the Mojave desert and describing Neophaeococcomyces mojavensis, and introducing the new genera and species Taxawa tesnikishii.</title>
        <authorList>
            <person name="Kurbessoian T."/>
            <person name="Stajich J.E."/>
        </authorList>
    </citation>
    <scope>NUCLEOTIDE SEQUENCE</scope>
    <source>
        <strain evidence="3">TK_1</strain>
    </source>
</reference>
<feature type="transmembrane region" description="Helical" evidence="2">
    <location>
        <begin position="76"/>
        <end position="95"/>
    </location>
</feature>